<feature type="domain" description="Origin recognition complex subunit 3 insertion" evidence="13">
    <location>
        <begin position="378"/>
        <end position="632"/>
    </location>
</feature>
<dbReference type="CDD" id="cd20704">
    <property type="entry name" value="Orc3"/>
    <property type="match status" value="2"/>
</dbReference>
<keyword evidence="4" id="KW-0597">Phosphoprotein</keyword>
<proteinExistence type="inferred from homology"/>
<name>A0A0A1X1U0_ZEUCU</name>
<keyword evidence="5" id="KW-0235">DNA replication</keyword>
<sequence>MADVMDPTISVSKGCFVFKGAAVAKTSGAAKRKHSDDNVSALRKQMNSQPFYSTYADTWQKLESHIEELQSESYAKTLEDVVNYVKNECSTGGSMDTYDMEEIVPAAALLTGVNQPDHLEQFSTLTQRLLQKMSASVCMLQSRDCASLKSAVETMVYSFIESSERAPSTGLPDEDTEQREKKRLRRTQCNMRQLLHWYRRKYIRPQLDADSELDDEDDEVLEECGSPTKCISKRPHALVVILPDFECFNTTILQDFILMLSAYYTHLPFVLVFGVATAVSAVHNALPYHVTSKIKLCVFKTQTAPVCLNEILEHVILSPRYAFHLSGKAFKFLTHIFLYYDFSIHGFIQAYKYCLMEHFFQGNAYALCANYNTSLSRIKALTHEDVESIRRLLSFRPYVENINDCKRIIAILTDDSYLKKKLPQLLRDCHIHFMLLRIFLEFVTVLVGDLPKCPLGKQRRELYAFCLSKELRDQPEFKECWQMLGFMSKDEFVSKISKAISVTEEFMHTEIVDLELGDDCMTIVNSKLQAVKDLLTKVVMAGTEDKSPTSAAANNTQTTTPATPETNKQKFTSRQDLKEHLLQMSKQQNKPTSEYAQAVAQTLLHIQNEIVVTHLAPLTRAPPLHELFVFSDVSTVRRNIIGAPRAALHMALNNPNYYLQCKCCQLSESNQLLATLPDLSVAYKLHLECGRMINLFDWLQAFRSVVDDIDNEQEQVDPQIQARFTRAVAELQFLGYIKMSKRKTDHATRLTW</sequence>
<dbReference type="AlphaFoldDB" id="A0A0A1X1U0"/>
<dbReference type="OrthoDB" id="10265211at2759"/>
<evidence type="ECO:0000256" key="2">
    <source>
        <dbReference type="ARBA" id="ARBA00010977"/>
    </source>
</evidence>
<dbReference type="Pfam" id="PF07034">
    <property type="entry name" value="ORC3_N"/>
    <property type="match status" value="1"/>
</dbReference>
<comment type="subcellular location">
    <subcellularLocation>
        <location evidence="1">Nucleus</location>
    </subcellularLocation>
</comment>
<dbReference type="EMBL" id="GBXI01009567">
    <property type="protein sequence ID" value="JAD04725.1"/>
    <property type="molecule type" value="Transcribed_RNA"/>
</dbReference>
<dbReference type="GO" id="GO:0006270">
    <property type="term" value="P:DNA replication initiation"/>
    <property type="evidence" value="ECO:0007669"/>
    <property type="project" value="TreeGrafter"/>
</dbReference>
<evidence type="ECO:0000259" key="11">
    <source>
        <dbReference type="Pfam" id="PF07034"/>
    </source>
</evidence>
<feature type="domain" description="Origin recognition complex subunit 3 N-terminal" evidence="11">
    <location>
        <begin position="7"/>
        <end position="367"/>
    </location>
</feature>
<feature type="region of interest" description="Disordered" evidence="10">
    <location>
        <begin position="545"/>
        <end position="573"/>
    </location>
</feature>
<comment type="similarity">
    <text evidence="2">Belongs to the ORC3 family.</text>
</comment>
<dbReference type="GO" id="GO:0005656">
    <property type="term" value="C:nuclear pre-replicative complex"/>
    <property type="evidence" value="ECO:0007669"/>
    <property type="project" value="TreeGrafter"/>
</dbReference>
<reference evidence="14" key="2">
    <citation type="journal article" date="2015" name="Gigascience">
        <title>Reconstructing a comprehensive transcriptome assembly of a white-pupal translocated strain of the pest fruit fly Bactrocera cucurbitae.</title>
        <authorList>
            <person name="Sim S.B."/>
            <person name="Calla B."/>
            <person name="Hall B."/>
            <person name="DeRego T."/>
            <person name="Geib S.M."/>
        </authorList>
    </citation>
    <scope>NUCLEOTIDE SEQUENCE</scope>
</reference>
<gene>
    <name evidence="14" type="primary">Orc3</name>
    <name evidence="14" type="ORF">g.14701</name>
</gene>
<dbReference type="PANTHER" id="PTHR12748">
    <property type="entry name" value="ORIGIN RECOGNITION COMPLEX SUBUNIT 3"/>
    <property type="match status" value="1"/>
</dbReference>
<dbReference type="InterPro" id="IPR040855">
    <property type="entry name" value="ORC_WH_C"/>
</dbReference>
<dbReference type="GO" id="GO:0003688">
    <property type="term" value="F:DNA replication origin binding"/>
    <property type="evidence" value="ECO:0007669"/>
    <property type="project" value="TreeGrafter"/>
</dbReference>
<evidence type="ECO:0000256" key="3">
    <source>
        <dbReference type="ARBA" id="ARBA00019085"/>
    </source>
</evidence>
<evidence type="ECO:0000256" key="8">
    <source>
        <dbReference type="ARBA" id="ARBA00026084"/>
    </source>
</evidence>
<dbReference type="PANTHER" id="PTHR12748:SF0">
    <property type="entry name" value="ORIGIN RECOGNITION COMPLEX SUBUNIT 3"/>
    <property type="match status" value="1"/>
</dbReference>
<feature type="domain" description="Origin recognition complex subunit 3 winged helix C-terminal" evidence="12">
    <location>
        <begin position="645"/>
        <end position="752"/>
    </location>
</feature>
<dbReference type="InterPro" id="IPR045667">
    <property type="entry name" value="ORC3_N"/>
</dbReference>
<organism evidence="14">
    <name type="scientific">Zeugodacus cucurbitae</name>
    <name type="common">Melon fruit fly</name>
    <name type="synonym">Bactrocera cucurbitae</name>
    <dbReference type="NCBI Taxonomy" id="28588"/>
    <lineage>
        <taxon>Eukaryota</taxon>
        <taxon>Metazoa</taxon>
        <taxon>Ecdysozoa</taxon>
        <taxon>Arthropoda</taxon>
        <taxon>Hexapoda</taxon>
        <taxon>Insecta</taxon>
        <taxon>Pterygota</taxon>
        <taxon>Neoptera</taxon>
        <taxon>Endopterygota</taxon>
        <taxon>Diptera</taxon>
        <taxon>Brachycera</taxon>
        <taxon>Muscomorpha</taxon>
        <taxon>Tephritoidea</taxon>
        <taxon>Tephritidae</taxon>
        <taxon>Zeugodacus</taxon>
        <taxon>Zeugodacus</taxon>
    </lineage>
</organism>
<evidence type="ECO:0000256" key="4">
    <source>
        <dbReference type="ARBA" id="ARBA00022553"/>
    </source>
</evidence>
<evidence type="ECO:0000259" key="12">
    <source>
        <dbReference type="Pfam" id="PF18137"/>
    </source>
</evidence>
<reference evidence="14" key="1">
    <citation type="submission" date="2014-11" db="EMBL/GenBank/DDBJ databases">
        <authorList>
            <person name="Geib S."/>
        </authorList>
    </citation>
    <scope>NUCLEOTIDE SEQUENCE</scope>
</reference>
<evidence type="ECO:0000256" key="9">
    <source>
        <dbReference type="ARBA" id="ARBA00045241"/>
    </source>
</evidence>
<feature type="compositionally biased region" description="Low complexity" evidence="10">
    <location>
        <begin position="548"/>
        <end position="566"/>
    </location>
</feature>
<comment type="subunit">
    <text evidence="8">Component of ORC, a complex composed of at least 6 subunits: ORC1, ORC2, ORC3, ORC4, ORC5 and ORC6. ORC is regulated in a cell-cycle dependent manner. It is sequentially assembled at the exit from anaphase of mitosis and disassembled as cells enter S phase.</text>
</comment>
<dbReference type="GeneID" id="105210959"/>
<dbReference type="Pfam" id="PF19675">
    <property type="entry name" value="ORC3_ins"/>
    <property type="match status" value="1"/>
</dbReference>
<comment type="function">
    <text evidence="9">Component of the origin recognition complex (ORC) that binds origins of replication. DNA-binding is ATP-dependent. The specific DNA sequences that define origins of replication have not been identified yet. ORC is required to assemble the pre-replication complex necessary to initiate DNA replication. Binds histone H3 and H4 trimethylation marks H3K9me3, H3K27me3 and H4K20me3.</text>
</comment>
<evidence type="ECO:0000256" key="1">
    <source>
        <dbReference type="ARBA" id="ARBA00004123"/>
    </source>
</evidence>
<evidence type="ECO:0000256" key="5">
    <source>
        <dbReference type="ARBA" id="ARBA00022705"/>
    </source>
</evidence>
<dbReference type="GO" id="GO:0005664">
    <property type="term" value="C:nuclear origin of replication recognition complex"/>
    <property type="evidence" value="ECO:0007669"/>
    <property type="project" value="InterPro"/>
</dbReference>
<accession>A0A0A1X1U0</accession>
<evidence type="ECO:0000256" key="10">
    <source>
        <dbReference type="SAM" id="MobiDB-lite"/>
    </source>
</evidence>
<protein>
    <recommendedName>
        <fullName evidence="3">Origin recognition complex subunit 3</fullName>
    </recommendedName>
</protein>
<evidence type="ECO:0000256" key="6">
    <source>
        <dbReference type="ARBA" id="ARBA00023125"/>
    </source>
</evidence>
<dbReference type="GO" id="GO:0031261">
    <property type="term" value="C:DNA replication preinitiation complex"/>
    <property type="evidence" value="ECO:0007669"/>
    <property type="project" value="TreeGrafter"/>
</dbReference>
<evidence type="ECO:0000259" key="13">
    <source>
        <dbReference type="Pfam" id="PF19675"/>
    </source>
</evidence>
<evidence type="ECO:0000313" key="14">
    <source>
        <dbReference type="EMBL" id="JAD04725.1"/>
    </source>
</evidence>
<dbReference type="InterPro" id="IPR045663">
    <property type="entry name" value="ORC3_ins"/>
</dbReference>
<keyword evidence="6" id="KW-0238">DNA-binding</keyword>
<dbReference type="InterPro" id="IPR020795">
    <property type="entry name" value="ORC3"/>
</dbReference>
<keyword evidence="7" id="KW-0539">Nucleus</keyword>
<evidence type="ECO:0000256" key="7">
    <source>
        <dbReference type="ARBA" id="ARBA00023242"/>
    </source>
</evidence>
<dbReference type="Pfam" id="PF18137">
    <property type="entry name" value="WHD_ORC"/>
    <property type="match status" value="1"/>
</dbReference>
<dbReference type="CTD" id="23595"/>